<feature type="region of interest" description="Disordered" evidence="1">
    <location>
        <begin position="120"/>
        <end position="153"/>
    </location>
</feature>
<dbReference type="Proteomes" id="UP001519460">
    <property type="component" value="Unassembled WGS sequence"/>
</dbReference>
<evidence type="ECO:0000256" key="1">
    <source>
        <dbReference type="SAM" id="MobiDB-lite"/>
    </source>
</evidence>
<keyword evidence="3" id="KW-1185">Reference proteome</keyword>
<sequence>MTWFLLTTSFANRYSRGKDKLLTTTKAGQCERTYRRNTTQDIHPQTERGRTVRLQHERRHLITRADISMKSYTSADMTLMPPQAGANLGSRDSLAGESKSISLANRGAESLMCLETPRLTDDTAQDASKKSNSPHPPPLHPHTGCGSEHHGASSRHSARCVRVVYVWERDMRKACRHNATTMKSENRLAS</sequence>
<reference evidence="2 3" key="1">
    <citation type="journal article" date="2023" name="Sci. Data">
        <title>Genome assembly of the Korean intertidal mud-creeper Batillaria attramentaria.</title>
        <authorList>
            <person name="Patra A.K."/>
            <person name="Ho P.T."/>
            <person name="Jun S."/>
            <person name="Lee S.J."/>
            <person name="Kim Y."/>
            <person name="Won Y.J."/>
        </authorList>
    </citation>
    <scope>NUCLEOTIDE SEQUENCE [LARGE SCALE GENOMIC DNA]</scope>
    <source>
        <strain evidence="2">Wonlab-2016</strain>
    </source>
</reference>
<protein>
    <submittedName>
        <fullName evidence="2">Uncharacterized protein</fullName>
    </submittedName>
</protein>
<dbReference type="EMBL" id="JACVVK020000050">
    <property type="protein sequence ID" value="KAK7498530.1"/>
    <property type="molecule type" value="Genomic_DNA"/>
</dbReference>
<dbReference type="AlphaFoldDB" id="A0ABD0LGG8"/>
<comment type="caution">
    <text evidence="2">The sequence shown here is derived from an EMBL/GenBank/DDBJ whole genome shotgun (WGS) entry which is preliminary data.</text>
</comment>
<name>A0ABD0LGG8_9CAEN</name>
<proteinExistence type="predicted"/>
<accession>A0ABD0LGG8</accession>
<evidence type="ECO:0000313" key="3">
    <source>
        <dbReference type="Proteomes" id="UP001519460"/>
    </source>
</evidence>
<evidence type="ECO:0000313" key="2">
    <source>
        <dbReference type="EMBL" id="KAK7498530.1"/>
    </source>
</evidence>
<gene>
    <name evidence="2" type="ORF">BaRGS_00010190</name>
</gene>
<organism evidence="2 3">
    <name type="scientific">Batillaria attramentaria</name>
    <dbReference type="NCBI Taxonomy" id="370345"/>
    <lineage>
        <taxon>Eukaryota</taxon>
        <taxon>Metazoa</taxon>
        <taxon>Spiralia</taxon>
        <taxon>Lophotrochozoa</taxon>
        <taxon>Mollusca</taxon>
        <taxon>Gastropoda</taxon>
        <taxon>Caenogastropoda</taxon>
        <taxon>Sorbeoconcha</taxon>
        <taxon>Cerithioidea</taxon>
        <taxon>Batillariidae</taxon>
        <taxon>Batillaria</taxon>
    </lineage>
</organism>